<dbReference type="Gene3D" id="3.40.50.2300">
    <property type="match status" value="1"/>
</dbReference>
<evidence type="ECO:0000313" key="2">
    <source>
        <dbReference type="Proteomes" id="UP000045285"/>
    </source>
</evidence>
<reference evidence="2" key="1">
    <citation type="submission" date="2014-08" db="EMBL/GenBank/DDBJ databases">
        <authorList>
            <person name="Moulin L."/>
        </authorList>
    </citation>
    <scope>NUCLEOTIDE SEQUENCE [LARGE SCALE GENOMIC DNA]</scope>
</reference>
<evidence type="ECO:0000313" key="1">
    <source>
        <dbReference type="EMBL" id="CDX25253.1"/>
    </source>
</evidence>
<accession>A0A090E6H3</accession>
<dbReference type="EMBL" id="CCMZ01000050">
    <property type="protein sequence ID" value="CDX25253.1"/>
    <property type="molecule type" value="Genomic_DNA"/>
</dbReference>
<sequence length="81" mass="8712">MILLDLEAGFEDAGFEFVGTSSAISATATFDANPEQFKALVTGIRLGRGKSGWDVARHLQDEAGSGGTSRFNKFVERSQKD</sequence>
<dbReference type="Proteomes" id="UP000045285">
    <property type="component" value="Unassembled WGS sequence"/>
</dbReference>
<protein>
    <submittedName>
        <fullName evidence="1">Uncharacterized protein</fullName>
    </submittedName>
</protein>
<organism evidence="1 2">
    <name type="scientific">Mesorhizobium plurifarium</name>
    <dbReference type="NCBI Taxonomy" id="69974"/>
    <lineage>
        <taxon>Bacteria</taxon>
        <taxon>Pseudomonadati</taxon>
        <taxon>Pseudomonadota</taxon>
        <taxon>Alphaproteobacteria</taxon>
        <taxon>Hyphomicrobiales</taxon>
        <taxon>Phyllobacteriaceae</taxon>
        <taxon>Mesorhizobium</taxon>
    </lineage>
</organism>
<dbReference type="AlphaFoldDB" id="A0A090E6H3"/>
<keyword evidence="2" id="KW-1185">Reference proteome</keyword>
<dbReference type="STRING" id="69974.MPLDJ20_310035"/>
<proteinExistence type="predicted"/>
<name>A0A090E6H3_MESPL</name>
<gene>
    <name evidence="1" type="ORF">MPL3356_540019</name>
</gene>